<dbReference type="InterPro" id="IPR026983">
    <property type="entry name" value="DHC"/>
</dbReference>
<evidence type="ECO:0000256" key="1">
    <source>
        <dbReference type="SAM" id="Coils"/>
    </source>
</evidence>
<organism evidence="3 4">
    <name type="scientific">Phytophthora palmivora</name>
    <dbReference type="NCBI Taxonomy" id="4796"/>
    <lineage>
        <taxon>Eukaryota</taxon>
        <taxon>Sar</taxon>
        <taxon>Stramenopiles</taxon>
        <taxon>Oomycota</taxon>
        <taxon>Peronosporomycetes</taxon>
        <taxon>Peronosporales</taxon>
        <taxon>Peronosporaceae</taxon>
        <taxon>Phytophthora</taxon>
    </lineage>
</organism>
<evidence type="ECO:0000313" key="3">
    <source>
        <dbReference type="EMBL" id="POM63753.1"/>
    </source>
</evidence>
<dbReference type="GO" id="GO:0007018">
    <property type="term" value="P:microtubule-based movement"/>
    <property type="evidence" value="ECO:0007669"/>
    <property type="project" value="InterPro"/>
</dbReference>
<comment type="caution">
    <text evidence="3">The sequence shown here is derived from an EMBL/GenBank/DDBJ whole genome shotgun (WGS) entry which is preliminary data.</text>
</comment>
<dbReference type="PANTHER" id="PTHR46532">
    <property type="entry name" value="MALE FERTILITY FACTOR KL5"/>
    <property type="match status" value="1"/>
</dbReference>
<feature type="coiled-coil region" evidence="1">
    <location>
        <begin position="708"/>
        <end position="739"/>
    </location>
</feature>
<accession>A0A2P4XDX6</accession>
<dbReference type="GO" id="GO:0051959">
    <property type="term" value="F:dynein light intermediate chain binding"/>
    <property type="evidence" value="ECO:0007669"/>
    <property type="project" value="InterPro"/>
</dbReference>
<feature type="non-terminal residue" evidence="3">
    <location>
        <position position="875"/>
    </location>
</feature>
<gene>
    <name evidence="3" type="ORF">PHPALM_20808</name>
</gene>
<dbReference type="EMBL" id="NCKW01011318">
    <property type="protein sequence ID" value="POM63753.1"/>
    <property type="molecule type" value="Genomic_DNA"/>
</dbReference>
<dbReference type="PANTHER" id="PTHR46532:SF15">
    <property type="entry name" value="CYTOPLASMIC DYNEIN 2 HEAVY CHAIN 1"/>
    <property type="match status" value="1"/>
</dbReference>
<keyword evidence="4" id="KW-1185">Reference proteome</keyword>
<dbReference type="GO" id="GO:0045505">
    <property type="term" value="F:dynein intermediate chain binding"/>
    <property type="evidence" value="ECO:0007669"/>
    <property type="project" value="InterPro"/>
</dbReference>
<reference evidence="3 4" key="1">
    <citation type="journal article" date="2017" name="Genome Biol. Evol.">
        <title>Phytophthora megakarya and P. palmivora, closely related causal agents of cacao black pod rot, underwent increases in genome sizes and gene numbers by different mechanisms.</title>
        <authorList>
            <person name="Ali S.S."/>
            <person name="Shao J."/>
            <person name="Lary D.J."/>
            <person name="Kronmiller B."/>
            <person name="Shen D."/>
            <person name="Strem M.D."/>
            <person name="Amoako-Attah I."/>
            <person name="Akrofi A.Y."/>
            <person name="Begoude B.A."/>
            <person name="Ten Hoopen G.M."/>
            <person name="Coulibaly K."/>
            <person name="Kebe B.I."/>
            <person name="Melnick R.L."/>
            <person name="Guiltinan M.J."/>
            <person name="Tyler B.M."/>
            <person name="Meinhardt L.W."/>
            <person name="Bailey B.A."/>
        </authorList>
    </citation>
    <scope>NUCLEOTIDE SEQUENCE [LARGE SCALE GENOMIC DNA]</scope>
    <source>
        <strain evidence="4">sbr112.9</strain>
    </source>
</reference>
<dbReference type="GO" id="GO:0005858">
    <property type="term" value="C:axonemal dynein complex"/>
    <property type="evidence" value="ECO:0007669"/>
    <property type="project" value="TreeGrafter"/>
</dbReference>
<dbReference type="Pfam" id="PF08385">
    <property type="entry name" value="DHC_N1"/>
    <property type="match status" value="1"/>
</dbReference>
<proteinExistence type="predicted"/>
<keyword evidence="1" id="KW-0175">Coiled coil</keyword>
<protein>
    <submittedName>
        <fullName evidence="3">Dynein heavy chain</fullName>
    </submittedName>
</protein>
<dbReference type="OrthoDB" id="10252139at2759"/>
<sequence length="875" mass="98661">MDPDVGDARRTYLVGLLCGLWAPRKTRLSEDKASQQALTQFLDELQCNVLHARLTSGSEEIYLTNTLQDEEGGNNDETAAFLKLQKATPLTPENMSTSVQLTSALQTPLQSLYQTVHQVYAPLLLRDDARASLLSQKLKDVLLELDAGLAGTVLIQGGRDSKKAKAAPSDGSDEGLMSIATMSDEFAYWEAMQDDSRQARRAKKFSAVFDTVHQRFSAPLGDLNVDDMADLLDDASNVADDLWRLDLARDQMYPQRRMDHLLGLVTNAINTFVLAKATTLSGGEKESESNVWQAPFHAVHHVLQQGVILCEKWRNSIESLTGTLWPAHSEHAWEGPMSTQVQRVQLLSARLEQVLRVRTTYEELHALLPSRGGKNQDDELADSCFRPFERLRPLYYNAYTEPAWQRALSEFDRSLTPMETQVAVVLRERLRAVTSKPSAAARLLQRYQHLLQRPTLAQALAGERDALLAQLLVHVDQLDSDFETRKQNKKSGMHVGKTLSSGVDVIVWAHALGRRVGDMQRLARGVLTDLPALPRLSQQCEKLVAKASGLVLDRVRDWQEAMLRALDEDDDNNGGQSLRLRGRLMQIDKQSGDLVVNFSEFLVTLLRDVRQLTELSSQQTAQTGDAWVPTRVRQVAEEAEKYYRFGVTLQKVANFYNSIEAQIIDEQKPMLLDSLLAFEDAVQRPGIAQSHNQKTKSKDVTWANLDECDEYVNQLQTAADRLAAENRRFKRAHEKLGEELLALMDVDLLRYPANWKERWDEIKRSAQLTTRKQDSARTAKWFLYWDHQLYKVLESGYQLGLEMLNENLPEIKEIKTELHFPTASAALASSTSGGSILVLKPPMEELRTTYYKAMKKFVARPTKFGGFANSHVFSA</sequence>
<dbReference type="AlphaFoldDB" id="A0A2P4XDX6"/>
<name>A0A2P4XDX6_9STRA</name>
<evidence type="ECO:0000259" key="2">
    <source>
        <dbReference type="Pfam" id="PF08385"/>
    </source>
</evidence>
<dbReference type="Proteomes" id="UP000237271">
    <property type="component" value="Unassembled WGS sequence"/>
</dbReference>
<evidence type="ECO:0000313" key="4">
    <source>
        <dbReference type="Proteomes" id="UP000237271"/>
    </source>
</evidence>
<feature type="domain" description="Dynein heavy chain tail" evidence="2">
    <location>
        <begin position="251"/>
        <end position="683"/>
    </location>
</feature>
<dbReference type="InterPro" id="IPR013594">
    <property type="entry name" value="Dynein_heavy_tail"/>
</dbReference>